<dbReference type="RefSeq" id="WP_144707335.1">
    <property type="nucleotide sequence ID" value="NZ_VNJJ01000029.1"/>
</dbReference>
<dbReference type="InterPro" id="IPR035906">
    <property type="entry name" value="MetI-like_sf"/>
</dbReference>
<feature type="transmembrane region" description="Helical" evidence="7">
    <location>
        <begin position="104"/>
        <end position="128"/>
    </location>
</feature>
<keyword evidence="6 7" id="KW-0472">Membrane</keyword>
<dbReference type="Proteomes" id="UP000316330">
    <property type="component" value="Unassembled WGS sequence"/>
</dbReference>
<dbReference type="OrthoDB" id="9771544at2"/>
<keyword evidence="10" id="KW-1185">Reference proteome</keyword>
<keyword evidence="4 7" id="KW-0812">Transmembrane</keyword>
<keyword evidence="2 7" id="KW-0813">Transport</keyword>
<comment type="subcellular location">
    <subcellularLocation>
        <location evidence="1 7">Cell membrane</location>
        <topology evidence="1 7">Multi-pass membrane protein</topology>
    </subcellularLocation>
</comment>
<keyword evidence="5 7" id="KW-1133">Transmembrane helix</keyword>
<dbReference type="PANTHER" id="PTHR43744:SF12">
    <property type="entry name" value="ABC TRANSPORTER PERMEASE PROTEIN MG189-RELATED"/>
    <property type="match status" value="1"/>
</dbReference>
<reference evidence="9 10" key="1">
    <citation type="submission" date="2019-07" db="EMBL/GenBank/DDBJ databases">
        <authorList>
            <person name="Kim J."/>
        </authorList>
    </citation>
    <scope>NUCLEOTIDE SEQUENCE [LARGE SCALE GENOMIC DNA]</scope>
    <source>
        <strain evidence="9 10">G13</strain>
    </source>
</reference>
<protein>
    <submittedName>
        <fullName evidence="9">Carbohydrate ABC transporter permease</fullName>
    </submittedName>
</protein>
<organism evidence="9 10">
    <name type="scientific">Cohnella terricola</name>
    <dbReference type="NCBI Taxonomy" id="1289167"/>
    <lineage>
        <taxon>Bacteria</taxon>
        <taxon>Bacillati</taxon>
        <taxon>Bacillota</taxon>
        <taxon>Bacilli</taxon>
        <taxon>Bacillales</taxon>
        <taxon>Paenibacillaceae</taxon>
        <taxon>Cohnella</taxon>
    </lineage>
</organism>
<dbReference type="Pfam" id="PF00528">
    <property type="entry name" value="BPD_transp_1"/>
    <property type="match status" value="1"/>
</dbReference>
<dbReference type="CDD" id="cd06261">
    <property type="entry name" value="TM_PBP2"/>
    <property type="match status" value="1"/>
</dbReference>
<dbReference type="GO" id="GO:0055085">
    <property type="term" value="P:transmembrane transport"/>
    <property type="evidence" value="ECO:0007669"/>
    <property type="project" value="InterPro"/>
</dbReference>
<feature type="transmembrane region" description="Helical" evidence="7">
    <location>
        <begin position="73"/>
        <end position="92"/>
    </location>
</feature>
<evidence type="ECO:0000256" key="7">
    <source>
        <dbReference type="RuleBase" id="RU363032"/>
    </source>
</evidence>
<feature type="transmembrane region" description="Helical" evidence="7">
    <location>
        <begin position="237"/>
        <end position="258"/>
    </location>
</feature>
<dbReference type="SUPFAM" id="SSF161098">
    <property type="entry name" value="MetI-like"/>
    <property type="match status" value="1"/>
</dbReference>
<evidence type="ECO:0000256" key="4">
    <source>
        <dbReference type="ARBA" id="ARBA00022692"/>
    </source>
</evidence>
<feature type="transmembrane region" description="Helical" evidence="7">
    <location>
        <begin position="12"/>
        <end position="30"/>
    </location>
</feature>
<accession>A0A559J4R1</accession>
<evidence type="ECO:0000256" key="2">
    <source>
        <dbReference type="ARBA" id="ARBA00022448"/>
    </source>
</evidence>
<name>A0A559J4R1_9BACL</name>
<proteinExistence type="inferred from homology"/>
<feature type="transmembrane region" description="Helical" evidence="7">
    <location>
        <begin position="179"/>
        <end position="202"/>
    </location>
</feature>
<dbReference type="InterPro" id="IPR000515">
    <property type="entry name" value="MetI-like"/>
</dbReference>
<gene>
    <name evidence="9" type="ORF">FPZ45_24760</name>
</gene>
<dbReference type="GO" id="GO:0005886">
    <property type="term" value="C:plasma membrane"/>
    <property type="evidence" value="ECO:0007669"/>
    <property type="project" value="UniProtKB-SubCell"/>
</dbReference>
<dbReference type="EMBL" id="VNJJ01000029">
    <property type="protein sequence ID" value="TVX94806.1"/>
    <property type="molecule type" value="Genomic_DNA"/>
</dbReference>
<dbReference type="AlphaFoldDB" id="A0A559J4R1"/>
<evidence type="ECO:0000259" key="8">
    <source>
        <dbReference type="PROSITE" id="PS50928"/>
    </source>
</evidence>
<evidence type="ECO:0000256" key="3">
    <source>
        <dbReference type="ARBA" id="ARBA00022475"/>
    </source>
</evidence>
<keyword evidence="3" id="KW-1003">Cell membrane</keyword>
<dbReference type="PANTHER" id="PTHR43744">
    <property type="entry name" value="ABC TRANSPORTER PERMEASE PROTEIN MG189-RELATED-RELATED"/>
    <property type="match status" value="1"/>
</dbReference>
<feature type="transmembrane region" description="Helical" evidence="7">
    <location>
        <begin position="134"/>
        <end position="158"/>
    </location>
</feature>
<evidence type="ECO:0000256" key="5">
    <source>
        <dbReference type="ARBA" id="ARBA00022989"/>
    </source>
</evidence>
<evidence type="ECO:0000256" key="1">
    <source>
        <dbReference type="ARBA" id="ARBA00004651"/>
    </source>
</evidence>
<comment type="similarity">
    <text evidence="7">Belongs to the binding-protein-dependent transport system permease family.</text>
</comment>
<comment type="caution">
    <text evidence="9">The sequence shown here is derived from an EMBL/GenBank/DDBJ whole genome shotgun (WGS) entry which is preliminary data.</text>
</comment>
<evidence type="ECO:0000313" key="9">
    <source>
        <dbReference type="EMBL" id="TVX94806.1"/>
    </source>
</evidence>
<dbReference type="Gene3D" id="1.10.3720.10">
    <property type="entry name" value="MetI-like"/>
    <property type="match status" value="1"/>
</dbReference>
<evidence type="ECO:0000313" key="10">
    <source>
        <dbReference type="Proteomes" id="UP000316330"/>
    </source>
</evidence>
<dbReference type="PROSITE" id="PS50928">
    <property type="entry name" value="ABC_TM1"/>
    <property type="match status" value="1"/>
</dbReference>
<evidence type="ECO:0000256" key="6">
    <source>
        <dbReference type="ARBA" id="ARBA00023136"/>
    </source>
</evidence>
<feature type="domain" description="ABC transmembrane type-1" evidence="8">
    <location>
        <begin position="69"/>
        <end position="258"/>
    </location>
</feature>
<sequence>MRQVAGRSVSYVLLFLAAVAIAFPFLWMVLTSLKPENEIVSFPPTLWPDTFTLSAYHDVWSRIPFMQYLKNTVLFAGGVTLVSLLLDSLAAYAFGRLQFRGKNLLFVLVLVALMIPVQVTMIPLFIMLNKFGWINTWIGLILPRATNAFGIFMLRQFFIGLPKELDESARIDGCSEFRIYWNIILPLAKPALASLALFHVMYNWNDLLWPLIMTNNNTLRTLPAGLALFMGQHVVEYGVLTAGASLALAPLVIAFLMAQKYFIQGIAFTGIK</sequence>